<comment type="caution">
    <text evidence="1">The sequence shown here is derived from an EMBL/GenBank/DDBJ whole genome shotgun (WGS) entry which is preliminary data.</text>
</comment>
<name>A0A0M0KVP1_9BACI</name>
<dbReference type="STRING" id="284581.AMD01_17260"/>
<dbReference type="AlphaFoldDB" id="A0A0M0KVP1"/>
<keyword evidence="2" id="KW-1185">Reference proteome</keyword>
<proteinExistence type="predicted"/>
<reference evidence="2" key="1">
    <citation type="submission" date="2015-08" db="EMBL/GenBank/DDBJ databases">
        <title>Fjat-14210 dsm16467.</title>
        <authorList>
            <person name="Liu B."/>
            <person name="Wang J."/>
            <person name="Zhu Y."/>
            <person name="Liu G."/>
            <person name="Chen Q."/>
            <person name="Chen Z."/>
            <person name="Lan J."/>
            <person name="Che J."/>
            <person name="Ge C."/>
            <person name="Shi H."/>
            <person name="Pan Z."/>
            <person name="Liu X."/>
        </authorList>
    </citation>
    <scope>NUCLEOTIDE SEQUENCE [LARGE SCALE GENOMIC DNA]</scope>
    <source>
        <strain evidence="2">DSM 16467</strain>
    </source>
</reference>
<protein>
    <submittedName>
        <fullName evidence="1">Uncharacterized protein</fullName>
    </submittedName>
</protein>
<evidence type="ECO:0000313" key="1">
    <source>
        <dbReference type="EMBL" id="KOO42889.1"/>
    </source>
</evidence>
<evidence type="ECO:0000313" key="2">
    <source>
        <dbReference type="Proteomes" id="UP000037558"/>
    </source>
</evidence>
<dbReference type="OrthoDB" id="1683109at2"/>
<organism evidence="1 2">
    <name type="scientific">Priestia koreensis</name>
    <dbReference type="NCBI Taxonomy" id="284581"/>
    <lineage>
        <taxon>Bacteria</taxon>
        <taxon>Bacillati</taxon>
        <taxon>Bacillota</taxon>
        <taxon>Bacilli</taxon>
        <taxon>Bacillales</taxon>
        <taxon>Bacillaceae</taxon>
        <taxon>Priestia</taxon>
    </lineage>
</organism>
<gene>
    <name evidence="1" type="ORF">AMD01_17260</name>
</gene>
<dbReference type="EMBL" id="LILC01000023">
    <property type="protein sequence ID" value="KOO42889.1"/>
    <property type="molecule type" value="Genomic_DNA"/>
</dbReference>
<dbReference type="PATRIC" id="fig|284581.3.peg.2959"/>
<dbReference type="RefSeq" id="WP_053402689.1">
    <property type="nucleotide sequence ID" value="NZ_LILC01000023.1"/>
</dbReference>
<accession>A0A0M0KVP1</accession>
<dbReference type="Proteomes" id="UP000037558">
    <property type="component" value="Unassembled WGS sequence"/>
</dbReference>
<sequence>MQIFSTFEHSSFLELAIASLEERGVNSHNIFAVPLNTRKSERKIFDTIHYADGVSLIDLAMGLATALSVIGASIGFKLAWGPIYWGLIGAATGFVIGLAIKWGYFKLFKPLKGERSSKPTEVILIVECSGKVAAEVEQILWDHLALGVAIINGEENKKDSS</sequence>